<name>A0A2U3NLJ9_9MYCO</name>
<dbReference type="PROSITE" id="PS00134">
    <property type="entry name" value="TRYPSIN_HIS"/>
    <property type="match status" value="1"/>
</dbReference>
<gene>
    <name evidence="2" type="ORF">MRAB57_215</name>
</gene>
<proteinExistence type="predicted"/>
<dbReference type="SUPFAM" id="SSF50494">
    <property type="entry name" value="Trypsin-like serine proteases"/>
    <property type="match status" value="1"/>
</dbReference>
<dbReference type="InterPro" id="IPR009003">
    <property type="entry name" value="Peptidase_S1_PA"/>
</dbReference>
<evidence type="ECO:0000313" key="2">
    <source>
        <dbReference type="EMBL" id="SPM32417.1"/>
    </source>
</evidence>
<dbReference type="GO" id="GO:0006508">
    <property type="term" value="P:proteolysis"/>
    <property type="evidence" value="ECO:0007669"/>
    <property type="project" value="InterPro"/>
</dbReference>
<accession>A0A2U3NLJ9</accession>
<dbReference type="AlphaFoldDB" id="A0A2U3NLJ9"/>
<dbReference type="InterPro" id="IPR043504">
    <property type="entry name" value="Peptidase_S1_PA_chymotrypsin"/>
</dbReference>
<dbReference type="EMBL" id="FUFA01000001">
    <property type="protein sequence ID" value="SPM32417.1"/>
    <property type="molecule type" value="Genomic_DNA"/>
</dbReference>
<dbReference type="Proteomes" id="UP000240988">
    <property type="component" value="Unassembled WGS sequence"/>
</dbReference>
<organism evidence="2 3">
    <name type="scientific">Mycobacterium rhizamassiliense</name>
    <dbReference type="NCBI Taxonomy" id="1841860"/>
    <lineage>
        <taxon>Bacteria</taxon>
        <taxon>Bacillati</taxon>
        <taxon>Actinomycetota</taxon>
        <taxon>Actinomycetes</taxon>
        <taxon>Mycobacteriales</taxon>
        <taxon>Mycobacteriaceae</taxon>
        <taxon>Mycobacterium</taxon>
    </lineage>
</organism>
<evidence type="ECO:0000313" key="3">
    <source>
        <dbReference type="Proteomes" id="UP000240988"/>
    </source>
</evidence>
<dbReference type="InterPro" id="IPR033116">
    <property type="entry name" value="TRYPSIN_SER"/>
</dbReference>
<dbReference type="InterPro" id="IPR018114">
    <property type="entry name" value="TRYPSIN_HIS"/>
</dbReference>
<evidence type="ECO:0000256" key="1">
    <source>
        <dbReference type="SAM" id="Phobius"/>
    </source>
</evidence>
<feature type="transmembrane region" description="Helical" evidence="1">
    <location>
        <begin position="72"/>
        <end position="91"/>
    </location>
</feature>
<evidence type="ECO:0008006" key="4">
    <source>
        <dbReference type="Google" id="ProtNLM"/>
    </source>
</evidence>
<feature type="transmembrane region" description="Helical" evidence="1">
    <location>
        <begin position="21"/>
        <end position="38"/>
    </location>
</feature>
<dbReference type="OrthoDB" id="8781117at2"/>
<keyword evidence="3" id="KW-1185">Reference proteome</keyword>
<dbReference type="STRING" id="1841860.GCA_900157375_00216"/>
<dbReference type="Gene3D" id="2.40.10.10">
    <property type="entry name" value="Trypsin-like serine proteases"/>
    <property type="match status" value="2"/>
</dbReference>
<reference evidence="2 3" key="1">
    <citation type="submission" date="2017-01" db="EMBL/GenBank/DDBJ databases">
        <authorList>
            <consortium name="Urmite Genomes"/>
        </authorList>
    </citation>
    <scope>NUCLEOTIDE SEQUENCE [LARGE SCALE GENOMIC DNA]</scope>
    <source>
        <strain evidence="2 3">AB57</strain>
    </source>
</reference>
<keyword evidence="1" id="KW-0472">Membrane</keyword>
<sequence length="320" mass="32592">MPTAIRASILAMQSPVRTVELLAAALACLAVALGPVVIRRVQRKAAPAPTTFRGTALAYTPPRRERPGMSKVTVLGLATAALFVAAIWLPLRRPLPTHLALPTASAIGPGVGVEVDASDGSVVTGCTAGFLVTTRTRQPAFLTAGHCNKSGGASPVVINSASSHGYVTVGHFSRTVNEGTVGEQHDIGLVVLDGDAVPQAPAVTGAWPVSGVSATVTSGQLLCKFGMTTNAPACGPVIYLTESKVGFRADAQCGDSGGPVYLVQTDGTVTAVGILIRGGDPNDPATGCAKPGKISAAELIKPWLDKWELTPVVAPIGSAH</sequence>
<keyword evidence="1" id="KW-1133">Transmembrane helix</keyword>
<protein>
    <recommendedName>
        <fullName evidence="4">Endopeptidase</fullName>
    </recommendedName>
</protein>
<dbReference type="PROSITE" id="PS00135">
    <property type="entry name" value="TRYPSIN_SER"/>
    <property type="match status" value="1"/>
</dbReference>
<dbReference type="GO" id="GO:0004252">
    <property type="term" value="F:serine-type endopeptidase activity"/>
    <property type="evidence" value="ECO:0007669"/>
    <property type="project" value="InterPro"/>
</dbReference>
<keyword evidence="1" id="KW-0812">Transmembrane</keyword>